<keyword evidence="5" id="KW-0378">Hydrolase</keyword>
<feature type="domain" description="DUF3645" evidence="9">
    <location>
        <begin position="2291"/>
        <end position="2323"/>
    </location>
</feature>
<evidence type="ECO:0000256" key="6">
    <source>
        <dbReference type="ARBA" id="ARBA00022807"/>
    </source>
</evidence>
<feature type="compositionally biased region" description="Basic and acidic residues" evidence="7">
    <location>
        <begin position="3087"/>
        <end position="3101"/>
    </location>
</feature>
<dbReference type="GO" id="GO:0004843">
    <property type="term" value="F:cysteine-type deubiquitinase activity"/>
    <property type="evidence" value="ECO:0007669"/>
    <property type="project" value="UniProtKB-EC"/>
</dbReference>
<comment type="caution">
    <text evidence="11">The sequence shown here is derived from an EMBL/GenBank/DDBJ whole genome shotgun (WGS) entry which is preliminary data.</text>
</comment>
<feature type="domain" description="DUF6606" evidence="10">
    <location>
        <begin position="1"/>
        <end position="191"/>
    </location>
</feature>
<evidence type="ECO:0000256" key="3">
    <source>
        <dbReference type="ARBA" id="ARBA00022670"/>
    </source>
</evidence>
<keyword evidence="4" id="KW-0833">Ubl conjugation pathway</keyword>
<dbReference type="PANTHER" id="PTHR13367:SF32">
    <property type="entry name" value="DUF6606 DOMAIN-CONTAINING PROTEIN"/>
    <property type="match status" value="1"/>
</dbReference>
<dbReference type="InterPro" id="IPR051346">
    <property type="entry name" value="OTU_Deubiquitinase"/>
</dbReference>
<proteinExistence type="predicted"/>
<dbReference type="Pfam" id="PF20255">
    <property type="entry name" value="DUF6606"/>
    <property type="match status" value="1"/>
</dbReference>
<evidence type="ECO:0000259" key="10">
    <source>
        <dbReference type="Pfam" id="PF20255"/>
    </source>
</evidence>
<keyword evidence="12" id="KW-1185">Reference proteome</keyword>
<protein>
    <recommendedName>
        <fullName evidence="2">ubiquitinyl hydrolase 1</fullName>
        <ecNumber evidence="2">3.4.19.12</ecNumber>
    </recommendedName>
</protein>
<dbReference type="InterPro" id="IPR046541">
    <property type="entry name" value="DUF6606"/>
</dbReference>
<organism evidence="11 12">
    <name type="scientific">Neocucurbitaria cava</name>
    <dbReference type="NCBI Taxonomy" id="798079"/>
    <lineage>
        <taxon>Eukaryota</taxon>
        <taxon>Fungi</taxon>
        <taxon>Dikarya</taxon>
        <taxon>Ascomycota</taxon>
        <taxon>Pezizomycotina</taxon>
        <taxon>Dothideomycetes</taxon>
        <taxon>Pleosporomycetidae</taxon>
        <taxon>Pleosporales</taxon>
        <taxon>Pleosporineae</taxon>
        <taxon>Cucurbitariaceae</taxon>
        <taxon>Neocucurbitaria</taxon>
    </lineage>
</organism>
<keyword evidence="3" id="KW-0645">Protease</keyword>
<sequence length="3121" mass="356425">MLIIHASAQNCALLVYEHSSDSGERRVIFEAFEASATCDMVLATENALLWDFPGCAVSVSSETFAEHSFQESLAAFVEQASSELVTKFATVTCKAAATLPEIRDTADPTLVSGLLMTILEANGHVVHVPVLRKRVHDTVCFDRARKPWRRSPFYLVVRVGVQRYLYKLLGPEIGRLYYKCIMGKLLSQLLEEGLKQIPFEATLHLRQKLGRRLAKLDSDTDRASEPAKKAYDHLLRSLESDFDGILSTTGGYLKSVWRNHRTRHERRIPLLRRQAEDSELHLRLANSGKLLHAIMFHADNITVESFAPSELLEQYERSSPLVKPYMRIARHHIALSQHHEDVIFPAKSSTYPEGSQFIMDISKVIEDYVRKAKALSDGYPDQLSQMLLHLLEMWVLMDKATVQLYPLLKEYHSGFNYDILDPLQLLTLEDLTRVQNVQAYLANRNPIQQDLRRGTIFDDPSDDCFAARYYDDYDVSGDLSEIRESIEEDAAIAYEAKETEWKKTTQRYKDLIDQRDKTYCIFDPVPLWDGTTDSRHRWPCDWHALQDEARNLMIKIYEHPLPSWEPAAKATLFELRCPEDFAAYRDVTRRIISAICLPPAISFNKVSLMRKYTKLRLYTNDTECQVVLASEEKAHLKTHYSGWDFPIDLCTVRRACGLKPRYYDTSTQTWTEDWNKASLWHHFPLRLTNGSQFQVLRLSYGGWPSSNQIQASQTDCPTDVNVHEFMAWQGLMVGTHCRWLGLLRELGSTNINFSSEATWILVHRLCTEVGPSTVGKDPLRDVHSAILDVTFCMKLLHQIQQRLNAIDRNWREPVQMHILVTILSKVASLSSAVHSEAMDLLQQARLVTDGWRAELQSTVTEDSKVTQFAIWASLLCRSTLHLNRNLLLDAKALRHFVDASISLQYNLTEMDSMPCSLRNAIIQDTLFAYENREFIKHAILAQPSALVDAVHELWHIPDYQKATNTIPQPIDQKTWLLLSFGSEKSNHSYSVHYNYVYGTLLVDGKEMGTLPLEYRSNATFRATFGCMNPIVFPSPLHGMSFTISECMKNGHRIHLGFRSNATGGKDLVIRAVQDGQILELVSRRVFGSQGFSDLPAPLVEGCFHWLNVRTGRLEIRKQDIWVSKQGNWWIHGIQTGSHRAFRHYREGKETRLLDASSAMAQDVFRIFSYFEQPSHIVVFTSRDGVTVELKRLELSFFVSNNGLLHSKRLAAVIPQNQDAGTWYGLKSKIIIQSVANLRQKSILVPAGRLKVSKEAIHVSVYIETGGDVYLQFGINEVLGRVECPPEPKLLYTKALFHAYTSHVLCDPLTRRTGSEEAIYLLRTGSYMPWSPLAESQVDILRLISDLTPSREYYPKDKQCMETITWQHNIPISMQDDRYRALIERILRRSSDLSNFFLDQPSQSRIDIPPGNPHLESRAMLPRHTRRTKEDSVYHARDSRRATIDRRNVLEVSELLCKWRLPVFDGSSLITLLHDAPVVGGYDKLFQKCLLTEHLAIDLRAEWGALARKLLDSSDEDRFRLMFLLASMGFKEDASMGLIRMLIAFAMIPGIAMLEAPQYPVYYHFRADGTPQEQNLLPWIEKAKVPFSSTGFKKRHAMIVAQTIFEKNVRQSCKILVDSILEQWPNPEIDREKLVSVDATYLDIDRALVNVSAEWVRLTQNHELALHLGKVQEVVDRVSTNRESMPDQKYPPSHNNEVVTQMGIMIYPMRARDRDDSSLSKLLRNTVHMHAIPDRSLLSPSSATFNGTRLAIRPGNVPRNLHNRYDVLSGATDHGWPSQSANVRKIPIKRQVPEIKLLQSLAARFEGTSSFVQSRYAKELKASINALQGYIRRREEATHRSRPRITKVEIDPSKETAMNVAKQVRESLSEHDPQARWLQKVDLWPKMTTIDLLSELRSTSGTTFGADTREALVTVGLAISKWQHLLRIQDAQKRCRQQQERDELANQGHTNWNPLSYPDWLLLEIDGDVLLREEQVQVALATISPESGENSVLQLLMGKGKTSCILPMVAAVLANKSDLARIVVPRPLLLQSAQVMQAKLGGLVNREIMHIPFSRKTPTNRTLIRLHRKLHERVKNNSGIILALPEHILSFKLSGMQQLCDNNLDEASTMIRTQHWLNEHARDVLDECDVSFAIRTQLIYPSGSQMTVDGHPSRWQVTEILLNHVKDFLPAIQSRYRRSIEIVGRGTDSFPLVYFLRKDAEDHLIELLVRLICTGQAHSILPCVEFPDRLQQDVEAYISRPTLSQEVARRVIEYFWDKQKLLKTVNLLRGLFVHRILISTLKKRWNVQYGLHPTRAPIAVPYLAKGVPSPTAEWGHPDVAIVLTCLSFYYQGLTLSQFKQAFEHLARSDEPSVEFEKWILNAELPHGLDDFAALNVDDHWQIMELHRFVRHNAALVNFYLNNFVFPKYAKTFSLKLQASGWSLCPSISVHEKGCRVSGFSGTNDSRHQLPMLVKQGDLHHLAHTNAEVPFYLLAPRNRGYERMIHPTGARWNEIDLLDNLSNPSRRPPYELNFHIKSKIRILIDAGAQVLEHSNRDFAAAWLERDYDAAAAVYFDDDHRAWVLYRNSNKRTPLLASPFADSLDRCLVYLDESHCRGTDLKLPADAKAALTLGPHLTKDALVQAAMRLRLLGQTQSVIFYSPPEVHQGILDRLRKDDFFRPNTADVLQWVIGQTCDAIEQQEPSYFAQTTHYLNQEQAQLDHPEYLQDNVQRNAFLAAVRVKESMLLKKLYEPKTQRTTAKSGTWDPRLQRFADALHLRKKHFQDRGSAVHASILEEVEIEQEREAEREVENEVEDVRETQRPPRFNAYNTRNLHEDVKHFATNGRLVAGSDAYKPMFSVMKGTALGAKHALSMSMNSNLWVSKQFTRTVEAPHGSNDNFLRPCQWVVWSSISQKALVVSPEEANELTPILRSSTSHEVDGDGSVHLIVYAAPVTRRMLHFNRLDYYAVPSLPSDFKAPTWLRIELGLLSGRLHLEWDEYYELLGYLGLSQDLSLDSQKQAFAQKPLTFLHEWIALRRKGQDFEQTPMGFVTTGKPLTANHAFFRAFTHECDSDIRPQVARLTSGRAVEGGEEEDYGDHDDEEFVPAVEHIDDSDVEDEKLGSEDEGEYEDATESPKSAGDSD</sequence>
<feature type="domain" description="DUF3638" evidence="8">
    <location>
        <begin position="1948"/>
        <end position="2171"/>
    </location>
</feature>
<evidence type="ECO:0000256" key="4">
    <source>
        <dbReference type="ARBA" id="ARBA00022786"/>
    </source>
</evidence>
<evidence type="ECO:0000259" key="8">
    <source>
        <dbReference type="Pfam" id="PF12340"/>
    </source>
</evidence>
<dbReference type="OrthoDB" id="3182339at2759"/>
<keyword evidence="6" id="KW-0788">Thiol protease</keyword>
<feature type="compositionally biased region" description="Acidic residues" evidence="7">
    <location>
        <begin position="3102"/>
        <end position="3111"/>
    </location>
</feature>
<dbReference type="Proteomes" id="UP001140560">
    <property type="component" value="Unassembled WGS sequence"/>
</dbReference>
<evidence type="ECO:0000259" key="9">
    <source>
        <dbReference type="Pfam" id="PF12359"/>
    </source>
</evidence>
<evidence type="ECO:0000256" key="7">
    <source>
        <dbReference type="SAM" id="MobiDB-lite"/>
    </source>
</evidence>
<dbReference type="Pfam" id="PF12359">
    <property type="entry name" value="DUF3645"/>
    <property type="match status" value="1"/>
</dbReference>
<evidence type="ECO:0000256" key="2">
    <source>
        <dbReference type="ARBA" id="ARBA00012759"/>
    </source>
</evidence>
<dbReference type="InterPro" id="IPR022105">
    <property type="entry name" value="DUF3645"/>
</dbReference>
<accession>A0A9W9CP86</accession>
<dbReference type="PANTHER" id="PTHR13367">
    <property type="entry name" value="UBIQUITIN THIOESTERASE"/>
    <property type="match status" value="1"/>
</dbReference>
<dbReference type="EMBL" id="JAPEUY010000005">
    <property type="protein sequence ID" value="KAJ4372947.1"/>
    <property type="molecule type" value="Genomic_DNA"/>
</dbReference>
<evidence type="ECO:0000256" key="5">
    <source>
        <dbReference type="ARBA" id="ARBA00022801"/>
    </source>
</evidence>
<evidence type="ECO:0000313" key="12">
    <source>
        <dbReference type="Proteomes" id="UP001140560"/>
    </source>
</evidence>
<dbReference type="EC" id="3.4.19.12" evidence="2"/>
<reference evidence="11" key="1">
    <citation type="submission" date="2022-10" db="EMBL/GenBank/DDBJ databases">
        <title>Tapping the CABI collections for fungal endophytes: first genome assemblies for Collariella, Neodidymelliopsis, Ascochyta clinopodiicola, Didymella pomorum, Didymosphaeria variabile, Neocosmospora piperis and Neocucurbitaria cava.</title>
        <authorList>
            <person name="Hill R."/>
        </authorList>
    </citation>
    <scope>NUCLEOTIDE SEQUENCE</scope>
    <source>
        <strain evidence="11">IMI 356814</strain>
    </source>
</reference>
<evidence type="ECO:0000313" key="11">
    <source>
        <dbReference type="EMBL" id="KAJ4372947.1"/>
    </source>
</evidence>
<dbReference type="Pfam" id="PF12340">
    <property type="entry name" value="DUF3638"/>
    <property type="match status" value="1"/>
</dbReference>
<gene>
    <name evidence="11" type="ORF">N0V83_003238</name>
</gene>
<evidence type="ECO:0000256" key="1">
    <source>
        <dbReference type="ARBA" id="ARBA00000707"/>
    </source>
</evidence>
<name>A0A9W9CP86_9PLEO</name>
<feature type="region of interest" description="Disordered" evidence="7">
    <location>
        <begin position="3087"/>
        <end position="3121"/>
    </location>
</feature>
<dbReference type="InterPro" id="IPR022099">
    <property type="entry name" value="DUF3638"/>
</dbReference>
<comment type="catalytic activity">
    <reaction evidence="1">
        <text>Thiol-dependent hydrolysis of ester, thioester, amide, peptide and isopeptide bonds formed by the C-terminal Gly of ubiquitin (a 76-residue protein attached to proteins as an intracellular targeting signal).</text>
        <dbReference type="EC" id="3.4.19.12"/>
    </reaction>
</comment>
<dbReference type="GO" id="GO:0006508">
    <property type="term" value="P:proteolysis"/>
    <property type="evidence" value="ECO:0007669"/>
    <property type="project" value="UniProtKB-KW"/>
</dbReference>